<dbReference type="Gene3D" id="3.30.530.20">
    <property type="match status" value="1"/>
</dbReference>
<dbReference type="InterPro" id="IPR023393">
    <property type="entry name" value="START-like_dom_sf"/>
</dbReference>
<comment type="caution">
    <text evidence="1">The sequence shown here is derived from an EMBL/GenBank/DDBJ whole genome shotgun (WGS) entry which is preliminary data.</text>
</comment>
<dbReference type="SUPFAM" id="SSF55961">
    <property type="entry name" value="Bet v1-like"/>
    <property type="match status" value="1"/>
</dbReference>
<proteinExistence type="predicted"/>
<keyword evidence="2" id="KW-1185">Reference proteome</keyword>
<protein>
    <submittedName>
        <fullName evidence="1">SRPBCC family protein</fullName>
    </submittedName>
</protein>
<name>A0A5C6V9E1_9FLAO</name>
<dbReference type="Pfam" id="PF10604">
    <property type="entry name" value="Polyketide_cyc2"/>
    <property type="match status" value="1"/>
</dbReference>
<evidence type="ECO:0000313" key="2">
    <source>
        <dbReference type="Proteomes" id="UP000321168"/>
    </source>
</evidence>
<sequence>MKALKIVGISLLVLILIFLSFGFLKPEIAYESEVVIEKPIEEVWAIMQDESRINEWLKEVKKIEHISGEKGKAGAESKIYVEQNGEEMFMVETINSIEEQDHMECTFTMDFMTMDYRIQLEDLGGKTRVTSKSVTTGNGMMAKSMLAFMGGAMEDQENLNMTNLKTLVENNTVDYFPEETMEVVESDSTGTVEEI</sequence>
<dbReference type="EMBL" id="VORB01000002">
    <property type="protein sequence ID" value="TXC82093.1"/>
    <property type="molecule type" value="Genomic_DNA"/>
</dbReference>
<organism evidence="1 2">
    <name type="scientific">Luteibaculum oceani</name>
    <dbReference type="NCBI Taxonomy" id="1294296"/>
    <lineage>
        <taxon>Bacteria</taxon>
        <taxon>Pseudomonadati</taxon>
        <taxon>Bacteroidota</taxon>
        <taxon>Flavobacteriia</taxon>
        <taxon>Flavobacteriales</taxon>
        <taxon>Luteibaculaceae</taxon>
        <taxon>Luteibaculum</taxon>
    </lineage>
</organism>
<dbReference type="Proteomes" id="UP000321168">
    <property type="component" value="Unassembled WGS sequence"/>
</dbReference>
<evidence type="ECO:0000313" key="1">
    <source>
        <dbReference type="EMBL" id="TXC82093.1"/>
    </source>
</evidence>
<dbReference type="RefSeq" id="WP_147013279.1">
    <property type="nucleotide sequence ID" value="NZ_VORB01000002.1"/>
</dbReference>
<dbReference type="InterPro" id="IPR019587">
    <property type="entry name" value="Polyketide_cyclase/dehydratase"/>
</dbReference>
<reference evidence="1 2" key="1">
    <citation type="submission" date="2019-08" db="EMBL/GenBank/DDBJ databases">
        <title>Genome of Luteibaculum oceani JCM 18817.</title>
        <authorList>
            <person name="Bowman J.P."/>
        </authorList>
    </citation>
    <scope>NUCLEOTIDE SEQUENCE [LARGE SCALE GENOMIC DNA]</scope>
    <source>
        <strain evidence="1 2">JCM 18817</strain>
    </source>
</reference>
<dbReference type="OrthoDB" id="6193565at2"/>
<accession>A0A5C6V9E1</accession>
<gene>
    <name evidence="1" type="ORF">FRX97_03090</name>
</gene>
<dbReference type="CDD" id="cd07812">
    <property type="entry name" value="SRPBCC"/>
    <property type="match status" value="1"/>
</dbReference>
<dbReference type="AlphaFoldDB" id="A0A5C6V9E1"/>